<dbReference type="Gene3D" id="3.90.780.10">
    <property type="entry name" value="5'-Nucleotidase, C-terminal domain"/>
    <property type="match status" value="1"/>
</dbReference>
<gene>
    <name evidence="6" type="ORF">TTEB3V08_LOCUS5555</name>
</gene>
<dbReference type="AlphaFoldDB" id="A0A7R9IFS0"/>
<dbReference type="EMBL" id="OE001776">
    <property type="protein sequence ID" value="CAD7457562.1"/>
    <property type="molecule type" value="Genomic_DNA"/>
</dbReference>
<evidence type="ECO:0000256" key="1">
    <source>
        <dbReference type="ARBA" id="ARBA00000815"/>
    </source>
</evidence>
<dbReference type="Pfam" id="PF02872">
    <property type="entry name" value="5_nucleotid_C"/>
    <property type="match status" value="1"/>
</dbReference>
<protein>
    <recommendedName>
        <fullName evidence="3">5'-nucleotidase</fullName>
        <ecNumber evidence="3">3.1.3.5</ecNumber>
    </recommendedName>
</protein>
<accession>A0A7R9IFS0</accession>
<evidence type="ECO:0000313" key="6">
    <source>
        <dbReference type="EMBL" id="CAD7457562.1"/>
    </source>
</evidence>
<comment type="similarity">
    <text evidence="2">Belongs to the 5'-nucleotidase family.</text>
</comment>
<comment type="catalytic activity">
    <reaction evidence="1">
        <text>a ribonucleoside 5'-phosphate + H2O = a ribonucleoside + phosphate</text>
        <dbReference type="Rhea" id="RHEA:12484"/>
        <dbReference type="ChEBI" id="CHEBI:15377"/>
        <dbReference type="ChEBI" id="CHEBI:18254"/>
        <dbReference type="ChEBI" id="CHEBI:43474"/>
        <dbReference type="ChEBI" id="CHEBI:58043"/>
        <dbReference type="EC" id="3.1.3.5"/>
    </reaction>
</comment>
<feature type="domain" description="5'-Nucleotidase C-terminal" evidence="5">
    <location>
        <begin position="291"/>
        <end position="410"/>
    </location>
</feature>
<dbReference type="PANTHER" id="PTHR11575:SF24">
    <property type="entry name" value="5'-NUCLEOTIDASE"/>
    <property type="match status" value="1"/>
</dbReference>
<name>A0A7R9IFS0_9NEOP</name>
<dbReference type="GO" id="GO:0008253">
    <property type="term" value="F:5'-nucleotidase activity"/>
    <property type="evidence" value="ECO:0007669"/>
    <property type="project" value="UniProtKB-EC"/>
</dbReference>
<reference evidence="6" key="1">
    <citation type="submission" date="2020-11" db="EMBL/GenBank/DDBJ databases">
        <authorList>
            <person name="Tran Van P."/>
        </authorList>
    </citation>
    <scope>NUCLEOTIDE SEQUENCE</scope>
</reference>
<dbReference type="InterPro" id="IPR036907">
    <property type="entry name" value="5'-Nucleotdase_C_sf"/>
</dbReference>
<feature type="transmembrane region" description="Helical" evidence="4">
    <location>
        <begin position="501"/>
        <end position="522"/>
    </location>
</feature>
<dbReference type="InterPro" id="IPR029052">
    <property type="entry name" value="Metallo-depent_PP-like"/>
</dbReference>
<sequence length="551" mass="60096">MEPETTNCVGGIQRLYHYLETNRDSYDLILNAGNTVDLNLFATLKFGPIEKAMELLNFTAIGIGPNLFNFGADPAVALYLNLLANNVVASNLGVVSTTYEFTSTITLSLNDKLNISVIGFIDSKIINNANPYGVTVTDELTAIKDQVTKLKESNQNVFIIAIGSTSEETAEQILSSTGVDLVIPVISGRTLEPPPTNPKETLFERKSSDSVLVTVIKTSKFPFLLGDLSIELDGNNAISDYSAQVIDYSESETTKNSTVLEFEASTLQKYQDLSVSLLAVSDVPLNAINGICNNQECTLGNTVTDSIMWYIKRNQNNAAIAVYPGGGFQNTLISEGTNITGKMVETLFVRDAYLYQISLTGRQVKQLFEVSAQNIEKGNKNEDWLHVSNSMSVLYDTSQPIHRRVVSVQTMVPPASELSRIDLTSDSEKHAVLVPASMLSTDSYSFLKTSGTDISVLPVSVVDVMKLYLQANNYLISAPLGRRITYKYSSSDQPTVQNNTGIVVLVTLIITALVAGGGYLIWKYLLPRYRGRSSSTIHLVELSGSGTTYGL</sequence>
<keyword evidence="4" id="KW-1133">Transmembrane helix</keyword>
<dbReference type="GO" id="GO:0005886">
    <property type="term" value="C:plasma membrane"/>
    <property type="evidence" value="ECO:0007669"/>
    <property type="project" value="TreeGrafter"/>
</dbReference>
<evidence type="ECO:0000259" key="5">
    <source>
        <dbReference type="Pfam" id="PF02872"/>
    </source>
</evidence>
<dbReference type="EC" id="3.1.3.5" evidence="3"/>
<keyword evidence="4" id="KW-0472">Membrane</keyword>
<evidence type="ECO:0000256" key="4">
    <source>
        <dbReference type="SAM" id="Phobius"/>
    </source>
</evidence>
<evidence type="ECO:0000256" key="3">
    <source>
        <dbReference type="ARBA" id="ARBA00012643"/>
    </source>
</evidence>
<dbReference type="SUPFAM" id="SSF56300">
    <property type="entry name" value="Metallo-dependent phosphatases"/>
    <property type="match status" value="1"/>
</dbReference>
<proteinExistence type="inferred from homology"/>
<dbReference type="InterPro" id="IPR008334">
    <property type="entry name" value="5'-Nucleotdase_C"/>
</dbReference>
<dbReference type="GO" id="GO:0006196">
    <property type="term" value="P:AMP catabolic process"/>
    <property type="evidence" value="ECO:0007669"/>
    <property type="project" value="TreeGrafter"/>
</dbReference>
<dbReference type="InterPro" id="IPR006179">
    <property type="entry name" value="5_nucleotidase/apyrase"/>
</dbReference>
<evidence type="ECO:0000256" key="2">
    <source>
        <dbReference type="ARBA" id="ARBA00006654"/>
    </source>
</evidence>
<dbReference type="SUPFAM" id="SSF55816">
    <property type="entry name" value="5'-nucleotidase (syn. UDP-sugar hydrolase), C-terminal domain"/>
    <property type="match status" value="1"/>
</dbReference>
<organism evidence="6">
    <name type="scientific">Timema tahoe</name>
    <dbReference type="NCBI Taxonomy" id="61484"/>
    <lineage>
        <taxon>Eukaryota</taxon>
        <taxon>Metazoa</taxon>
        <taxon>Ecdysozoa</taxon>
        <taxon>Arthropoda</taxon>
        <taxon>Hexapoda</taxon>
        <taxon>Insecta</taxon>
        <taxon>Pterygota</taxon>
        <taxon>Neoptera</taxon>
        <taxon>Polyneoptera</taxon>
        <taxon>Phasmatodea</taxon>
        <taxon>Timematodea</taxon>
        <taxon>Timematoidea</taxon>
        <taxon>Timematidae</taxon>
        <taxon>Timema</taxon>
    </lineage>
</organism>
<dbReference type="PANTHER" id="PTHR11575">
    <property type="entry name" value="5'-NUCLEOTIDASE-RELATED"/>
    <property type="match status" value="1"/>
</dbReference>
<keyword evidence="4" id="KW-0812">Transmembrane</keyword>
<dbReference type="Gene3D" id="3.60.21.10">
    <property type="match status" value="1"/>
</dbReference>